<dbReference type="SUPFAM" id="SSF49785">
    <property type="entry name" value="Galactose-binding domain-like"/>
    <property type="match status" value="1"/>
</dbReference>
<dbReference type="EMBL" id="VYQF01000001">
    <property type="protein sequence ID" value="KAA9042256.1"/>
    <property type="molecule type" value="Genomic_DNA"/>
</dbReference>
<dbReference type="Gene3D" id="3.20.20.80">
    <property type="entry name" value="Glycosidases"/>
    <property type="match status" value="1"/>
</dbReference>
<comment type="caution">
    <text evidence="8">The sequence shown here is derived from an EMBL/GenBank/DDBJ whole genome shotgun (WGS) entry which is preliminary data.</text>
</comment>
<dbReference type="GO" id="GO:0005975">
    <property type="term" value="P:carbohydrate metabolic process"/>
    <property type="evidence" value="ECO:0007669"/>
    <property type="project" value="InterPro"/>
</dbReference>
<dbReference type="Proteomes" id="UP000326903">
    <property type="component" value="Unassembled WGS sequence"/>
</dbReference>
<evidence type="ECO:0000259" key="6">
    <source>
        <dbReference type="Pfam" id="PF18368"/>
    </source>
</evidence>
<gene>
    <name evidence="8" type="ORF">FW778_03885</name>
</gene>
<evidence type="ECO:0000256" key="1">
    <source>
        <dbReference type="ARBA" id="ARBA00007401"/>
    </source>
</evidence>
<dbReference type="InterPro" id="IPR017853">
    <property type="entry name" value="GH"/>
</dbReference>
<evidence type="ECO:0000256" key="2">
    <source>
        <dbReference type="ARBA" id="ARBA00022801"/>
    </source>
</evidence>
<keyword evidence="4" id="KW-0732">Signal</keyword>
<evidence type="ECO:0000259" key="7">
    <source>
        <dbReference type="Pfam" id="PF22666"/>
    </source>
</evidence>
<sequence>MQSRVAVLFCLLSFNYYSVAFSQSSTDRLCKRSSDQSVFLRSSLGFNGSASWKIKRVNLVGDSGNIISKAGYNTNNWYNAMVPGTVLNTLVKNNVYPDPYFGDNNKLNKNLIPDIASVGKEFYHYWFRTEFAIPPAFDGKRIWLKFNGINYRCVIWLNGHVIGHMAGMFNDKEIDITSFANLKGHNALALDVDPVDFPGSNKPTKGKMPGAIREAKNGGDGIIGKNVTMLMSAGWDFTFHDGIRDRNTGIWRDVELFATGDVVLQHPYVQSLLPLPDTASAKETISVEVFNASDKIQEGVVKGTIALLDKSFAKEVELKPGETKQIVFDAADFPQLNIKNPRLWWPINKGNQYLYKLNLKFINKKGISNSLNTTFGIRQVSTDRDTPDSSKRFLVNGVPIFIRGANWIPEGMCNESEERTYTQLRYTRQARVNFLRLWGGGVAESDYFYKLCDEFGIMVWSEFWITGNTVFPVDTSLYMKNLAGTIKRIRSNPSVAFYVSANESHDLPGAEQVIHNIDSATSYQATSECCGIHDGSPYKYLNPMQYFENTASGRGSRIDGFNPEYGTPCLPTVECLREMMPKEDLWPINDSVWQYLDGGGFHNMTTTYRDAVNEFGKSSSIDEYAMKAQYVGAMGYRSIWEVWDYNKFNYGDRFCSGFLFWYLNSPVRQTAGRMWDWSLEPTAALYYTQNALQPLHPQFDYLKNTVSVCNDYRTAFKGYAVKATVYDLNMKVRFVKKENINIPEDGVVNDVFKIDFPEDITQVHFIQLELFDAKNKPVSNSFYWRSKDKYEKAGALEGPAVSGFQEIDKLPEVNLKINVKKEIKNGRAYFFVQVKNPAKSLSFFTRLQLQYDNGKPVRPSFYSDNFISLLPGKEKDIRIDVDDKLINEKKIQLMISGGNVKKMLLNETIYNAK</sequence>
<dbReference type="Gene3D" id="2.60.40.10">
    <property type="entry name" value="Immunoglobulins"/>
    <property type="match status" value="3"/>
</dbReference>
<feature type="domain" description="Glycoside hydrolase family 2 immunoglobulin-like beta-sandwich" evidence="5">
    <location>
        <begin position="279"/>
        <end position="378"/>
    </location>
</feature>
<dbReference type="InterPro" id="IPR054593">
    <property type="entry name" value="Beta-mannosidase-like_N2"/>
</dbReference>
<dbReference type="Pfam" id="PF22666">
    <property type="entry name" value="Glyco_hydro_2_N2"/>
    <property type="match status" value="1"/>
</dbReference>
<reference evidence="8 9" key="1">
    <citation type="submission" date="2019-09" db="EMBL/GenBank/DDBJ databases">
        <title>Draft genome sequence of Ginsengibacter sp. BR5-29.</title>
        <authorList>
            <person name="Im W.-T."/>
        </authorList>
    </citation>
    <scope>NUCLEOTIDE SEQUENCE [LARGE SCALE GENOMIC DNA]</scope>
    <source>
        <strain evidence="8 9">BR5-29</strain>
    </source>
</reference>
<name>A0A5J5IM64_9BACT</name>
<dbReference type="SUPFAM" id="SSF49303">
    <property type="entry name" value="beta-Galactosidase/glucuronidase domain"/>
    <property type="match status" value="3"/>
</dbReference>
<dbReference type="InterPro" id="IPR006102">
    <property type="entry name" value="Ig-like_GH2"/>
</dbReference>
<protein>
    <submittedName>
        <fullName evidence="8">Glycoside hydrolase family 2</fullName>
    </submittedName>
</protein>
<evidence type="ECO:0000256" key="3">
    <source>
        <dbReference type="ARBA" id="ARBA00023295"/>
    </source>
</evidence>
<dbReference type="Pfam" id="PF18368">
    <property type="entry name" value="Ig_GlcNase"/>
    <property type="match status" value="1"/>
</dbReference>
<dbReference type="GO" id="GO:0004553">
    <property type="term" value="F:hydrolase activity, hydrolyzing O-glycosyl compounds"/>
    <property type="evidence" value="ECO:0007669"/>
    <property type="project" value="InterPro"/>
</dbReference>
<feature type="chain" id="PRO_5023856063" evidence="4">
    <location>
        <begin position="21"/>
        <end position="913"/>
    </location>
</feature>
<keyword evidence="2 8" id="KW-0378">Hydrolase</keyword>
<evidence type="ECO:0000313" key="9">
    <source>
        <dbReference type="Proteomes" id="UP000326903"/>
    </source>
</evidence>
<dbReference type="InterPro" id="IPR041351">
    <property type="entry name" value="Ig_GlcNase"/>
</dbReference>
<dbReference type="InterPro" id="IPR043534">
    <property type="entry name" value="EBDG/EBM"/>
</dbReference>
<dbReference type="InterPro" id="IPR013783">
    <property type="entry name" value="Ig-like_fold"/>
</dbReference>
<feature type="domain" description="Exo-beta-D-glucosaminidase Ig-fold" evidence="6">
    <location>
        <begin position="802"/>
        <end position="900"/>
    </location>
</feature>
<feature type="domain" description="Beta-mannosidase-like galactose-binding" evidence="7">
    <location>
        <begin position="73"/>
        <end position="252"/>
    </location>
</feature>
<evidence type="ECO:0000256" key="4">
    <source>
        <dbReference type="SAM" id="SignalP"/>
    </source>
</evidence>
<dbReference type="PANTHER" id="PTHR43536">
    <property type="entry name" value="MANNOSYLGLYCOPROTEIN ENDO-BETA-MANNOSIDASE"/>
    <property type="match status" value="1"/>
</dbReference>
<dbReference type="InterPro" id="IPR036156">
    <property type="entry name" value="Beta-gal/glucu_dom_sf"/>
</dbReference>
<feature type="signal peptide" evidence="4">
    <location>
        <begin position="1"/>
        <end position="20"/>
    </location>
</feature>
<keyword evidence="9" id="KW-1185">Reference proteome</keyword>
<dbReference type="Gene3D" id="2.60.120.260">
    <property type="entry name" value="Galactose-binding domain-like"/>
    <property type="match status" value="1"/>
</dbReference>
<dbReference type="PANTHER" id="PTHR43536:SF1">
    <property type="entry name" value="MANNOSYLGLYCOPROTEIN ENDO-BETA-MANNOSIDASE"/>
    <property type="match status" value="1"/>
</dbReference>
<comment type="similarity">
    <text evidence="1">Belongs to the glycosyl hydrolase 2 family.</text>
</comment>
<evidence type="ECO:0000259" key="5">
    <source>
        <dbReference type="Pfam" id="PF00703"/>
    </source>
</evidence>
<proteinExistence type="inferred from homology"/>
<accession>A0A5J5IM64</accession>
<evidence type="ECO:0000313" key="8">
    <source>
        <dbReference type="EMBL" id="KAA9042256.1"/>
    </source>
</evidence>
<organism evidence="8 9">
    <name type="scientific">Ginsengibacter hankyongi</name>
    <dbReference type="NCBI Taxonomy" id="2607284"/>
    <lineage>
        <taxon>Bacteria</taxon>
        <taxon>Pseudomonadati</taxon>
        <taxon>Bacteroidota</taxon>
        <taxon>Chitinophagia</taxon>
        <taxon>Chitinophagales</taxon>
        <taxon>Chitinophagaceae</taxon>
        <taxon>Ginsengibacter</taxon>
    </lineage>
</organism>
<keyword evidence="3" id="KW-0326">Glycosidase</keyword>
<dbReference type="InterPro" id="IPR008979">
    <property type="entry name" value="Galactose-bd-like_sf"/>
</dbReference>
<dbReference type="Pfam" id="PF00703">
    <property type="entry name" value="Glyco_hydro_2"/>
    <property type="match status" value="1"/>
</dbReference>
<dbReference type="SUPFAM" id="SSF51445">
    <property type="entry name" value="(Trans)glycosidases"/>
    <property type="match status" value="1"/>
</dbReference>
<dbReference type="AlphaFoldDB" id="A0A5J5IM64"/>